<dbReference type="GO" id="GO:0008270">
    <property type="term" value="F:zinc ion binding"/>
    <property type="evidence" value="ECO:0007669"/>
    <property type="project" value="TreeGrafter"/>
</dbReference>
<dbReference type="GO" id="GO:0005829">
    <property type="term" value="C:cytosol"/>
    <property type="evidence" value="ECO:0007669"/>
    <property type="project" value="TreeGrafter"/>
</dbReference>
<dbReference type="PANTHER" id="PTHR36928">
    <property type="entry name" value="PHOSPHATASE YCDX-RELATED"/>
    <property type="match status" value="1"/>
</dbReference>
<feature type="domain" description="Polymerase/histidinol phosphatase N-terminal" evidence="1">
    <location>
        <begin position="6"/>
        <end position="86"/>
    </location>
</feature>
<dbReference type="InterPro" id="IPR003141">
    <property type="entry name" value="Pol/His_phosphatase_N"/>
</dbReference>
<keyword evidence="2" id="KW-0378">Hydrolase</keyword>
<dbReference type="Gene3D" id="3.20.20.140">
    <property type="entry name" value="Metal-dependent hydrolases"/>
    <property type="match status" value="1"/>
</dbReference>
<reference evidence="2 3" key="1">
    <citation type="submission" date="2019-03" db="EMBL/GenBank/DDBJ databases">
        <title>Genomic Encyclopedia of Type Strains, Phase IV (KMG-IV): sequencing the most valuable type-strain genomes for metagenomic binning, comparative biology and taxonomic classification.</title>
        <authorList>
            <person name="Goeker M."/>
        </authorList>
    </citation>
    <scope>NUCLEOTIDE SEQUENCE [LARGE SCALE GENOMIC DNA]</scope>
    <source>
        <strain evidence="2 3">LX-B</strain>
    </source>
</reference>
<dbReference type="RefSeq" id="WP_165907779.1">
    <property type="nucleotide sequence ID" value="NZ_SLUN01000003.1"/>
</dbReference>
<accession>A0A4R1S7B0</accession>
<evidence type="ECO:0000313" key="2">
    <source>
        <dbReference type="EMBL" id="TCL75265.1"/>
    </source>
</evidence>
<gene>
    <name evidence="2" type="ORF">EDC14_1003197</name>
</gene>
<evidence type="ECO:0000259" key="1">
    <source>
        <dbReference type="SMART" id="SM00481"/>
    </source>
</evidence>
<dbReference type="GO" id="GO:0042578">
    <property type="term" value="F:phosphoric ester hydrolase activity"/>
    <property type="evidence" value="ECO:0007669"/>
    <property type="project" value="TreeGrafter"/>
</dbReference>
<dbReference type="InterPro" id="IPR050243">
    <property type="entry name" value="PHP_phosphatase"/>
</dbReference>
<comment type="caution">
    <text evidence="2">The sequence shown here is derived from an EMBL/GenBank/DDBJ whole genome shotgun (WGS) entry which is preliminary data.</text>
</comment>
<name>A0A4R1S7B0_HYDET</name>
<dbReference type="SUPFAM" id="SSF89550">
    <property type="entry name" value="PHP domain-like"/>
    <property type="match status" value="1"/>
</dbReference>
<dbReference type="EMBL" id="SLUN01000003">
    <property type="protein sequence ID" value="TCL75265.1"/>
    <property type="molecule type" value="Genomic_DNA"/>
</dbReference>
<keyword evidence="3" id="KW-1185">Reference proteome</keyword>
<sequence>MWRVIADYHTHTVYSHGEGTIMENARAALDQGLEVLGIADHGPANWGHIATTDLQTFDKIMAEARQVQAELSGLTILAGAEANLISYDGDLDIPPELQKRLDQVLAGFHVTIRPKTLGDGVKFAAQWTLGKLSAREHRKARNDNTKAMVEAVYKNKIDIITHPGLNISIDTSELARACVKRDTALEINAKHGVKSIEFIRAAAKEGARFAIGSDAHQPDKVGRLEPGLRAARAAGLHPDQIINVRDE</sequence>
<dbReference type="SMART" id="SM00481">
    <property type="entry name" value="POLIIIAc"/>
    <property type="match status" value="1"/>
</dbReference>
<proteinExistence type="predicted"/>
<evidence type="ECO:0000313" key="3">
    <source>
        <dbReference type="Proteomes" id="UP000295008"/>
    </source>
</evidence>
<organism evidence="2 3">
    <name type="scientific">Hydrogenispora ethanolica</name>
    <dbReference type="NCBI Taxonomy" id="1082276"/>
    <lineage>
        <taxon>Bacteria</taxon>
        <taxon>Bacillati</taxon>
        <taxon>Bacillota</taxon>
        <taxon>Hydrogenispora</taxon>
    </lineage>
</organism>
<dbReference type="AlphaFoldDB" id="A0A4R1S7B0"/>
<dbReference type="InterPro" id="IPR016195">
    <property type="entry name" value="Pol/histidinol_Pase-like"/>
</dbReference>
<dbReference type="Pfam" id="PF02811">
    <property type="entry name" value="PHP"/>
    <property type="match status" value="1"/>
</dbReference>
<dbReference type="PANTHER" id="PTHR36928:SF1">
    <property type="entry name" value="PHOSPHATASE YCDX-RELATED"/>
    <property type="match status" value="1"/>
</dbReference>
<dbReference type="InterPro" id="IPR004013">
    <property type="entry name" value="PHP_dom"/>
</dbReference>
<dbReference type="Proteomes" id="UP000295008">
    <property type="component" value="Unassembled WGS sequence"/>
</dbReference>
<protein>
    <submittedName>
        <fullName evidence="2">Putative hydrolase</fullName>
    </submittedName>
</protein>